<proteinExistence type="predicted"/>
<name>A0A0F5IJ82_9BACT</name>
<gene>
    <name evidence="1" type="ORF">HMPREF1535_04903</name>
</gene>
<comment type="caution">
    <text evidence="1">The sequence shown here is derived from an EMBL/GenBank/DDBJ whole genome shotgun (WGS) entry which is preliminary data.</text>
</comment>
<sequence length="38" mass="4142">MANGIANEIGICNSLIGCYTMCCVEILQMANKLVKTFM</sequence>
<evidence type="ECO:0000313" key="1">
    <source>
        <dbReference type="EMBL" id="KKB45619.1"/>
    </source>
</evidence>
<reference evidence="1 2" key="1">
    <citation type="submission" date="2013-04" db="EMBL/GenBank/DDBJ databases">
        <title>The Genome Sequence of Parabacteroides goldsteinii DSM 19448.</title>
        <authorList>
            <consortium name="The Broad Institute Genomics Platform"/>
            <person name="Earl A."/>
            <person name="Ward D."/>
            <person name="Feldgarden M."/>
            <person name="Gevers D."/>
            <person name="Martens E."/>
            <person name="Sakamoto M."/>
            <person name="Benno Y."/>
            <person name="Song Y."/>
            <person name="Liu C."/>
            <person name="Lee J."/>
            <person name="Bolanos M."/>
            <person name="Vaisanen M.L."/>
            <person name="Finegold S.M."/>
            <person name="Walker B."/>
            <person name="Young S."/>
            <person name="Zeng Q."/>
            <person name="Gargeya S."/>
            <person name="Fitzgerald M."/>
            <person name="Haas B."/>
            <person name="Abouelleil A."/>
            <person name="Allen A.W."/>
            <person name="Alvarado L."/>
            <person name="Arachchi H.M."/>
            <person name="Berlin A.M."/>
            <person name="Chapman S.B."/>
            <person name="Gainer-Dewar J."/>
            <person name="Goldberg J."/>
            <person name="Griggs A."/>
            <person name="Gujja S."/>
            <person name="Hansen M."/>
            <person name="Howarth C."/>
            <person name="Imamovic A."/>
            <person name="Ireland A."/>
            <person name="Larimer J."/>
            <person name="McCowan C."/>
            <person name="Murphy C."/>
            <person name="Pearson M."/>
            <person name="Poon T.W."/>
            <person name="Priest M."/>
            <person name="Roberts A."/>
            <person name="Saif S."/>
            <person name="Shea T."/>
            <person name="Sisk P."/>
            <person name="Sykes S."/>
            <person name="Wortman J."/>
            <person name="Nusbaum C."/>
            <person name="Birren B."/>
        </authorList>
    </citation>
    <scope>NUCLEOTIDE SEQUENCE [LARGE SCALE GENOMIC DNA]</scope>
    <source>
        <strain evidence="1 2">DSM 19448</strain>
    </source>
</reference>
<dbReference type="EMBL" id="AQHV01000028">
    <property type="protein sequence ID" value="KKB45619.1"/>
    <property type="molecule type" value="Genomic_DNA"/>
</dbReference>
<evidence type="ECO:0000313" key="2">
    <source>
        <dbReference type="Proteomes" id="UP000033047"/>
    </source>
</evidence>
<dbReference type="AlphaFoldDB" id="A0A0F5IJ82"/>
<organism evidence="1 2">
    <name type="scientific">Parabacteroides goldsteinii DSM 19448 = WAL 12034</name>
    <dbReference type="NCBI Taxonomy" id="927665"/>
    <lineage>
        <taxon>Bacteria</taxon>
        <taxon>Pseudomonadati</taxon>
        <taxon>Bacteroidota</taxon>
        <taxon>Bacteroidia</taxon>
        <taxon>Bacteroidales</taxon>
        <taxon>Tannerellaceae</taxon>
        <taxon>Parabacteroides</taxon>
    </lineage>
</organism>
<dbReference type="PATRIC" id="fig|927665.4.peg.5029"/>
<dbReference type="HOGENOM" id="CLU_3331113_0_0_10"/>
<accession>A0A0F5IJ82</accession>
<protein>
    <submittedName>
        <fullName evidence="1">Uncharacterized protein</fullName>
    </submittedName>
</protein>
<dbReference type="Proteomes" id="UP000033047">
    <property type="component" value="Unassembled WGS sequence"/>
</dbReference>